<sequence>MDMDKHQTYPLYHTLYETPFLSEHLMDVNNFAVRIQAFPLLACIYSVTTKQFEVATRKEEAIPRPRSMNPLVRSRYNDKLINVERCFVNPRGTPDDAAARHVLFSISKTDSYAGRVMQQLDDMTVAKESQLPDLGNELANQISIVHSSILCALGVLSDFI</sequence>
<evidence type="ECO:0000313" key="2">
    <source>
        <dbReference type="EMBL" id="PIO69242.1"/>
    </source>
</evidence>
<evidence type="ECO:0000259" key="1">
    <source>
        <dbReference type="Pfam" id="PF04253"/>
    </source>
</evidence>
<dbReference type="GO" id="GO:0004180">
    <property type="term" value="F:carboxypeptidase activity"/>
    <property type="evidence" value="ECO:0007669"/>
    <property type="project" value="TreeGrafter"/>
</dbReference>
<feature type="domain" description="Transferrin receptor-like dimerisation" evidence="1">
    <location>
        <begin position="69"/>
        <end position="156"/>
    </location>
</feature>
<dbReference type="OrthoDB" id="5841748at2759"/>
<reference evidence="2 3" key="1">
    <citation type="submission" date="2015-09" db="EMBL/GenBank/DDBJ databases">
        <title>Draft genome of the parasitic nematode Teladorsagia circumcincta isolate WARC Sus (inbred).</title>
        <authorList>
            <person name="Mitreva M."/>
        </authorList>
    </citation>
    <scope>NUCLEOTIDE SEQUENCE [LARGE SCALE GENOMIC DNA]</scope>
    <source>
        <strain evidence="2 3">S</strain>
    </source>
</reference>
<dbReference type="EMBL" id="KZ346731">
    <property type="protein sequence ID" value="PIO69242.1"/>
    <property type="molecule type" value="Genomic_DNA"/>
</dbReference>
<organism evidence="2 3">
    <name type="scientific">Teladorsagia circumcincta</name>
    <name type="common">Brown stomach worm</name>
    <name type="synonym">Ostertagia circumcincta</name>
    <dbReference type="NCBI Taxonomy" id="45464"/>
    <lineage>
        <taxon>Eukaryota</taxon>
        <taxon>Metazoa</taxon>
        <taxon>Ecdysozoa</taxon>
        <taxon>Nematoda</taxon>
        <taxon>Chromadorea</taxon>
        <taxon>Rhabditida</taxon>
        <taxon>Rhabditina</taxon>
        <taxon>Rhabditomorpha</taxon>
        <taxon>Strongyloidea</taxon>
        <taxon>Trichostrongylidae</taxon>
        <taxon>Teladorsagia</taxon>
    </lineage>
</organism>
<dbReference type="PANTHER" id="PTHR10404:SF77">
    <property type="entry name" value="GLUTAMATE CARBOXYPEPTIDASE 2 HOMOLOG"/>
    <property type="match status" value="1"/>
</dbReference>
<keyword evidence="2" id="KW-0675">Receptor</keyword>
<dbReference type="SUPFAM" id="SSF47672">
    <property type="entry name" value="Transferrin receptor-like dimerisation domain"/>
    <property type="match status" value="1"/>
</dbReference>
<evidence type="ECO:0000313" key="3">
    <source>
        <dbReference type="Proteomes" id="UP000230423"/>
    </source>
</evidence>
<dbReference type="AlphaFoldDB" id="A0A2G9UHN3"/>
<dbReference type="PANTHER" id="PTHR10404">
    <property type="entry name" value="N-ACETYLATED-ALPHA-LINKED ACIDIC DIPEPTIDASE"/>
    <property type="match status" value="1"/>
</dbReference>
<dbReference type="Gene3D" id="1.20.930.40">
    <property type="entry name" value="Transferrin receptor-like, dimerisation domain"/>
    <property type="match status" value="1"/>
</dbReference>
<accession>A0A2G9UHN3</accession>
<dbReference type="Proteomes" id="UP000230423">
    <property type="component" value="Unassembled WGS sequence"/>
</dbReference>
<protein>
    <submittedName>
        <fullName evidence="2">Transferrin receptor-like dimerization domain protein</fullName>
    </submittedName>
</protein>
<dbReference type="InterPro" id="IPR007365">
    <property type="entry name" value="TFR-like_dimer_dom"/>
</dbReference>
<name>A0A2G9UHN3_TELCI</name>
<dbReference type="InterPro" id="IPR039373">
    <property type="entry name" value="Peptidase_M28B"/>
</dbReference>
<dbReference type="Pfam" id="PF04253">
    <property type="entry name" value="TFR_dimer"/>
    <property type="match status" value="1"/>
</dbReference>
<dbReference type="InterPro" id="IPR036757">
    <property type="entry name" value="TFR-like_dimer_dom_sf"/>
</dbReference>
<proteinExistence type="predicted"/>
<keyword evidence="3" id="KW-1185">Reference proteome</keyword>
<gene>
    <name evidence="2" type="ORF">TELCIR_08946</name>
</gene>